<dbReference type="Proteomes" id="UP000183653">
    <property type="component" value="Chromosome I"/>
</dbReference>
<evidence type="ECO:0000313" key="2">
    <source>
        <dbReference type="EMBL" id="SDT90205.1"/>
    </source>
</evidence>
<keyword evidence="1" id="KW-0812">Transmembrane</keyword>
<name>A0A1H2E596_9PSED</name>
<evidence type="ECO:0000313" key="3">
    <source>
        <dbReference type="Proteomes" id="UP000183653"/>
    </source>
</evidence>
<dbReference type="AlphaFoldDB" id="A0A1H2E596"/>
<evidence type="ECO:0000256" key="1">
    <source>
        <dbReference type="SAM" id="Phobius"/>
    </source>
</evidence>
<keyword evidence="1" id="KW-1133">Transmembrane helix</keyword>
<keyword evidence="1" id="KW-0472">Membrane</keyword>
<dbReference type="RefSeq" id="WP_057722265.1">
    <property type="nucleotide sequence ID" value="NZ_CP094351.1"/>
</dbReference>
<organism evidence="2 3">
    <name type="scientific">Pseudomonas orientalis</name>
    <dbReference type="NCBI Taxonomy" id="76758"/>
    <lineage>
        <taxon>Bacteria</taxon>
        <taxon>Pseudomonadati</taxon>
        <taxon>Pseudomonadota</taxon>
        <taxon>Gammaproteobacteria</taxon>
        <taxon>Pseudomonadales</taxon>
        <taxon>Pseudomonadaceae</taxon>
        <taxon>Pseudomonas</taxon>
    </lineage>
</organism>
<proteinExistence type="predicted"/>
<protein>
    <submittedName>
        <fullName evidence="2">Uncharacterized protein</fullName>
    </submittedName>
</protein>
<feature type="transmembrane region" description="Helical" evidence="1">
    <location>
        <begin position="7"/>
        <end position="29"/>
    </location>
</feature>
<feature type="transmembrane region" description="Helical" evidence="1">
    <location>
        <begin position="41"/>
        <end position="58"/>
    </location>
</feature>
<dbReference type="OrthoDB" id="7026112at2"/>
<keyword evidence="3" id="KW-1185">Reference proteome</keyword>
<accession>A0A1H2E596</accession>
<sequence length="206" mass="23106">MQFAVALIEYLISGVVASAWLTAILHHYYPLSFDKINNYKEVFIVIYLPITYILGIYIDTTSSYLIRRSGEIFSLLGEKLNIAESVRNKLASIYFAIAGTPKKDSYERSAAILARSVPDAVRTMEAYVSRDRIARGAALNAFAGALTAFFYAPPEYQTLITVVCSIACVYSIIMHKRLRRLSSRFKKVALSNLEKIKPTEPDEVTS</sequence>
<dbReference type="EMBL" id="LT629782">
    <property type="protein sequence ID" value="SDT90205.1"/>
    <property type="molecule type" value="Genomic_DNA"/>
</dbReference>
<reference evidence="2 3" key="1">
    <citation type="submission" date="2016-10" db="EMBL/GenBank/DDBJ databases">
        <authorList>
            <person name="Varghese N."/>
            <person name="Submissions S."/>
        </authorList>
    </citation>
    <scope>NUCLEOTIDE SEQUENCE [LARGE SCALE GENOMIC DNA]</scope>
    <source>
        <strain evidence="2 3">BS2775</strain>
    </source>
</reference>
<gene>
    <name evidence="2" type="ORF">SAMN04490197_0655</name>
</gene>
<feature type="transmembrane region" description="Helical" evidence="1">
    <location>
        <begin position="133"/>
        <end position="152"/>
    </location>
</feature>
<feature type="transmembrane region" description="Helical" evidence="1">
    <location>
        <begin position="158"/>
        <end position="175"/>
    </location>
</feature>